<dbReference type="EMBL" id="JBHSBN010000005">
    <property type="protein sequence ID" value="MFC4106346.1"/>
    <property type="molecule type" value="Genomic_DNA"/>
</dbReference>
<accession>A0ABV8KLE5</accession>
<sequence>MIYKSWSDRLAPYQVRSRVFGTRWRGLDPDQVYAFLGEVADEIARLEREATTSHAELVRVRQGLRLWKERHNGCRFTEPWLRMNSRRPQ</sequence>
<dbReference type="InterPro" id="IPR007793">
    <property type="entry name" value="DivIVA_fam"/>
</dbReference>
<keyword evidence="5" id="KW-0175">Coiled coil</keyword>
<gene>
    <name evidence="8" type="ORF">ACFOX0_10405</name>
</gene>
<organism evidence="8 9">
    <name type="scientific">Micromonospora zhanjiangensis</name>
    <dbReference type="NCBI Taxonomy" id="1522057"/>
    <lineage>
        <taxon>Bacteria</taxon>
        <taxon>Bacillati</taxon>
        <taxon>Actinomycetota</taxon>
        <taxon>Actinomycetes</taxon>
        <taxon>Micromonosporales</taxon>
        <taxon>Micromonosporaceae</taxon>
        <taxon>Micromonospora</taxon>
    </lineage>
</organism>
<keyword evidence="9" id="KW-1185">Reference proteome</keyword>
<protein>
    <recommendedName>
        <fullName evidence="2">Cell wall synthesis protein Wag31</fullName>
    </recommendedName>
    <alternativeName>
        <fullName evidence="7">Antigen 84</fullName>
    </alternativeName>
</protein>
<name>A0ABV8KLE5_9ACTN</name>
<evidence type="ECO:0000256" key="5">
    <source>
        <dbReference type="ARBA" id="ARBA00023054"/>
    </source>
</evidence>
<evidence type="ECO:0000256" key="1">
    <source>
        <dbReference type="ARBA" id="ARBA00004496"/>
    </source>
</evidence>
<comment type="subcellular location">
    <subcellularLocation>
        <location evidence="1">Cytoplasm</location>
    </subcellularLocation>
</comment>
<dbReference type="NCBIfam" id="TIGR03544">
    <property type="entry name" value="DivI1A_domain"/>
    <property type="match status" value="1"/>
</dbReference>
<evidence type="ECO:0000256" key="7">
    <source>
        <dbReference type="ARBA" id="ARBA00031737"/>
    </source>
</evidence>
<reference evidence="9" key="1">
    <citation type="journal article" date="2019" name="Int. J. Syst. Evol. Microbiol.">
        <title>The Global Catalogue of Microorganisms (GCM) 10K type strain sequencing project: providing services to taxonomists for standard genome sequencing and annotation.</title>
        <authorList>
            <consortium name="The Broad Institute Genomics Platform"/>
            <consortium name="The Broad Institute Genome Sequencing Center for Infectious Disease"/>
            <person name="Wu L."/>
            <person name="Ma J."/>
        </authorList>
    </citation>
    <scope>NUCLEOTIDE SEQUENCE [LARGE SCALE GENOMIC DNA]</scope>
    <source>
        <strain evidence="9">2902at01</strain>
    </source>
</reference>
<dbReference type="InterPro" id="IPR019933">
    <property type="entry name" value="DivIVA_domain"/>
</dbReference>
<evidence type="ECO:0000313" key="8">
    <source>
        <dbReference type="EMBL" id="MFC4106346.1"/>
    </source>
</evidence>
<dbReference type="Proteomes" id="UP001595868">
    <property type="component" value="Unassembled WGS sequence"/>
</dbReference>
<evidence type="ECO:0000256" key="3">
    <source>
        <dbReference type="ARBA" id="ARBA00022490"/>
    </source>
</evidence>
<dbReference type="Pfam" id="PF05103">
    <property type="entry name" value="DivIVA"/>
    <property type="match status" value="1"/>
</dbReference>
<proteinExistence type="predicted"/>
<keyword evidence="4" id="KW-0132">Cell division</keyword>
<keyword evidence="3" id="KW-0963">Cytoplasm</keyword>
<evidence type="ECO:0000313" key="9">
    <source>
        <dbReference type="Proteomes" id="UP001595868"/>
    </source>
</evidence>
<evidence type="ECO:0000256" key="4">
    <source>
        <dbReference type="ARBA" id="ARBA00022618"/>
    </source>
</evidence>
<evidence type="ECO:0000256" key="6">
    <source>
        <dbReference type="ARBA" id="ARBA00023306"/>
    </source>
</evidence>
<evidence type="ECO:0000256" key="2">
    <source>
        <dbReference type="ARBA" id="ARBA00018787"/>
    </source>
</evidence>
<comment type="caution">
    <text evidence="8">The sequence shown here is derived from an EMBL/GenBank/DDBJ whole genome shotgun (WGS) entry which is preliminary data.</text>
</comment>
<dbReference type="Gene3D" id="6.10.250.660">
    <property type="match status" value="1"/>
</dbReference>
<keyword evidence="6" id="KW-0131">Cell cycle</keyword>
<dbReference type="RefSeq" id="WP_377544065.1">
    <property type="nucleotide sequence ID" value="NZ_JBHSBN010000005.1"/>
</dbReference>